<dbReference type="EMBL" id="KB446560">
    <property type="protein sequence ID" value="EME81451.1"/>
    <property type="molecule type" value="Genomic_DNA"/>
</dbReference>
<dbReference type="GeneID" id="19333619"/>
<protein>
    <submittedName>
        <fullName evidence="2">Uncharacterized protein</fullName>
    </submittedName>
</protein>
<dbReference type="KEGG" id="pfj:MYCFIDRAFT_176727"/>
<gene>
    <name evidence="2" type="ORF">MYCFIDRAFT_176727</name>
</gene>
<feature type="region of interest" description="Disordered" evidence="1">
    <location>
        <begin position="169"/>
        <end position="194"/>
    </location>
</feature>
<accession>M3A9Z6</accession>
<name>M3A9Z6_PSEFD</name>
<dbReference type="RefSeq" id="XP_007928632.1">
    <property type="nucleotide sequence ID" value="XM_007930441.1"/>
</dbReference>
<dbReference type="Proteomes" id="UP000016932">
    <property type="component" value="Unassembled WGS sequence"/>
</dbReference>
<proteinExistence type="predicted"/>
<feature type="compositionally biased region" description="Low complexity" evidence="1">
    <location>
        <begin position="175"/>
        <end position="186"/>
    </location>
</feature>
<organism evidence="2 3">
    <name type="scientific">Pseudocercospora fijiensis (strain CIRAD86)</name>
    <name type="common">Black leaf streak disease fungus</name>
    <name type="synonym">Mycosphaerella fijiensis</name>
    <dbReference type="NCBI Taxonomy" id="383855"/>
    <lineage>
        <taxon>Eukaryota</taxon>
        <taxon>Fungi</taxon>
        <taxon>Dikarya</taxon>
        <taxon>Ascomycota</taxon>
        <taxon>Pezizomycotina</taxon>
        <taxon>Dothideomycetes</taxon>
        <taxon>Dothideomycetidae</taxon>
        <taxon>Mycosphaerellales</taxon>
        <taxon>Mycosphaerellaceae</taxon>
        <taxon>Pseudocercospora</taxon>
    </lineage>
</organism>
<evidence type="ECO:0000313" key="3">
    <source>
        <dbReference type="Proteomes" id="UP000016932"/>
    </source>
</evidence>
<dbReference type="OrthoDB" id="5282002at2759"/>
<dbReference type="eggNOG" id="ENOG502SY6P">
    <property type="taxonomic scope" value="Eukaryota"/>
</dbReference>
<sequence>MGLEPTTISNFTGEECVTEPWIHARPPEGSDVDCHGLLRAEKLSNPTTSPFDDIDKICKGRPSNNLTSPPITFYPKHSPIQPTIFAITTMADPYTSTREAFTTRLTSAEIPPNAHTTFKTYAETHQKLLTALLQHPAMAPNLQQTYMTPANSKNKIYFMYVNKHPPELPQMKNISSANHSSFSQSSPSPPPSPGLILQFDPLRNPARGPKKAIWNDVVSRTTTRRNLRLCWKDSILISGEDIRRLGKRFWVLRGICRDDGERGGGIGEEREGYEDWMVEVEGLCDYDCGWDRLSMPNRLLAFAFYTHYHRRIDTLHRKKMTMLNFPTESLPDPSPALSTPNADRVHAKCRHAQIVEPCERNHDKIYIE</sequence>
<evidence type="ECO:0000313" key="2">
    <source>
        <dbReference type="EMBL" id="EME81451.1"/>
    </source>
</evidence>
<evidence type="ECO:0000256" key="1">
    <source>
        <dbReference type="SAM" id="MobiDB-lite"/>
    </source>
</evidence>
<dbReference type="AlphaFoldDB" id="M3A9Z6"/>
<keyword evidence="3" id="KW-1185">Reference proteome</keyword>
<dbReference type="HOGENOM" id="CLU_752532_0_0_1"/>
<dbReference type="VEuPathDB" id="FungiDB:MYCFIDRAFT_176727"/>
<reference evidence="2 3" key="1">
    <citation type="journal article" date="2012" name="PLoS Pathog.">
        <title>Diverse lifestyles and strategies of plant pathogenesis encoded in the genomes of eighteen Dothideomycetes fungi.</title>
        <authorList>
            <person name="Ohm R.A."/>
            <person name="Feau N."/>
            <person name="Henrissat B."/>
            <person name="Schoch C.L."/>
            <person name="Horwitz B.A."/>
            <person name="Barry K.W."/>
            <person name="Condon B.J."/>
            <person name="Copeland A.C."/>
            <person name="Dhillon B."/>
            <person name="Glaser F."/>
            <person name="Hesse C.N."/>
            <person name="Kosti I."/>
            <person name="LaButti K."/>
            <person name="Lindquist E.A."/>
            <person name="Lucas S."/>
            <person name="Salamov A.A."/>
            <person name="Bradshaw R.E."/>
            <person name="Ciuffetti L."/>
            <person name="Hamelin R.C."/>
            <person name="Kema G.H.J."/>
            <person name="Lawrence C."/>
            <person name="Scott J.A."/>
            <person name="Spatafora J.W."/>
            <person name="Turgeon B.G."/>
            <person name="de Wit P.J.G.M."/>
            <person name="Zhong S."/>
            <person name="Goodwin S.B."/>
            <person name="Grigoriev I.V."/>
        </authorList>
    </citation>
    <scope>NUCLEOTIDE SEQUENCE [LARGE SCALE GENOMIC DNA]</scope>
    <source>
        <strain evidence="2 3">CIRAD86</strain>
    </source>
</reference>